<dbReference type="GO" id="GO:0046983">
    <property type="term" value="F:protein dimerization activity"/>
    <property type="evidence" value="ECO:0007669"/>
    <property type="project" value="InterPro"/>
</dbReference>
<sequence length="317" mass="34552">MVTTTVQPNISGSTNSVPASVLQPNPSVTVTPMLVKNENANGHLTVTMEGTSSPVSGAVNRSTTRVSENRRSNKPIMEKRRRARINNCLNELKTLILDAMKKDPARHSKLEKADILEMTVKHLQNLQRQQQTVSNITDPSAIGKFRAGFTECATEVGRFPGLEPIVKRKLLQHLASCLSQSCKPQEVPQVQVHILPNPQRSPEQQVPQSGIILSNGTGAGVQLVPTRLPNGDIALVLPASAQNHQSIPSPVPLLVPIVPERSASTISAGSSSGYSPSHSPEPMDTMYCSTQQKPLSLVVRKSEHCEDNSEERPWRPW</sequence>
<evidence type="ECO:0000313" key="9">
    <source>
        <dbReference type="EMBL" id="CAG9760047.1"/>
    </source>
</evidence>
<dbReference type="SUPFAM" id="SSF47459">
    <property type="entry name" value="HLH, helix-loop-helix DNA-binding domain"/>
    <property type="match status" value="1"/>
</dbReference>
<dbReference type="AlphaFoldDB" id="A0A9N9QJC3"/>
<dbReference type="Pfam" id="PF00010">
    <property type="entry name" value="HLH"/>
    <property type="match status" value="1"/>
</dbReference>
<dbReference type="PANTHER" id="PTHR10985">
    <property type="entry name" value="BASIC HELIX-LOOP-HELIX TRANSCRIPTION FACTOR, HES-RELATED"/>
    <property type="match status" value="1"/>
</dbReference>
<evidence type="ECO:0000256" key="5">
    <source>
        <dbReference type="ARBA" id="ARBA00023242"/>
    </source>
</evidence>
<name>A0A9N9QJC3_9CUCU</name>
<dbReference type="PROSITE" id="PS51054">
    <property type="entry name" value="ORANGE"/>
    <property type="match status" value="1"/>
</dbReference>
<evidence type="ECO:0000256" key="4">
    <source>
        <dbReference type="ARBA" id="ARBA00023163"/>
    </source>
</evidence>
<dbReference type="GO" id="GO:0006355">
    <property type="term" value="P:regulation of DNA-templated transcription"/>
    <property type="evidence" value="ECO:0007669"/>
    <property type="project" value="InterPro"/>
</dbReference>
<proteinExistence type="predicted"/>
<dbReference type="InterPro" id="IPR036638">
    <property type="entry name" value="HLH_DNA-bd_sf"/>
</dbReference>
<dbReference type="InterPro" id="IPR003650">
    <property type="entry name" value="Orange_dom"/>
</dbReference>
<dbReference type="Gene3D" id="4.10.280.10">
    <property type="entry name" value="Helix-loop-helix DNA-binding domain"/>
    <property type="match status" value="1"/>
</dbReference>
<keyword evidence="10" id="KW-1185">Reference proteome</keyword>
<dbReference type="OrthoDB" id="6085656at2759"/>
<comment type="subcellular location">
    <subcellularLocation>
        <location evidence="1">Nucleus</location>
    </subcellularLocation>
</comment>
<evidence type="ECO:0000259" key="8">
    <source>
        <dbReference type="PROSITE" id="PS51054"/>
    </source>
</evidence>
<organism evidence="9 10">
    <name type="scientific">Ceutorhynchus assimilis</name>
    <name type="common">cabbage seed weevil</name>
    <dbReference type="NCBI Taxonomy" id="467358"/>
    <lineage>
        <taxon>Eukaryota</taxon>
        <taxon>Metazoa</taxon>
        <taxon>Ecdysozoa</taxon>
        <taxon>Arthropoda</taxon>
        <taxon>Hexapoda</taxon>
        <taxon>Insecta</taxon>
        <taxon>Pterygota</taxon>
        <taxon>Neoptera</taxon>
        <taxon>Endopterygota</taxon>
        <taxon>Coleoptera</taxon>
        <taxon>Polyphaga</taxon>
        <taxon>Cucujiformia</taxon>
        <taxon>Curculionidae</taxon>
        <taxon>Ceutorhynchinae</taxon>
        <taxon>Ceutorhynchus</taxon>
    </lineage>
</organism>
<evidence type="ECO:0008006" key="11">
    <source>
        <dbReference type="Google" id="ProtNLM"/>
    </source>
</evidence>
<dbReference type="Proteomes" id="UP001152799">
    <property type="component" value="Chromosome 1"/>
</dbReference>
<feature type="region of interest" description="Disordered" evidence="6">
    <location>
        <begin position="265"/>
        <end position="287"/>
    </location>
</feature>
<keyword evidence="4" id="KW-0804">Transcription</keyword>
<dbReference type="Pfam" id="PF07527">
    <property type="entry name" value="Hairy_orange"/>
    <property type="match status" value="1"/>
</dbReference>
<accession>A0A9N9QJC3</accession>
<dbReference type="GO" id="GO:1990837">
    <property type="term" value="F:sequence-specific double-stranded DNA binding"/>
    <property type="evidence" value="ECO:0007669"/>
    <property type="project" value="UniProtKB-ARBA"/>
</dbReference>
<evidence type="ECO:0000256" key="1">
    <source>
        <dbReference type="ARBA" id="ARBA00004123"/>
    </source>
</evidence>
<gene>
    <name evidence="9" type="ORF">CEUTPL_LOCUS783</name>
</gene>
<evidence type="ECO:0000256" key="3">
    <source>
        <dbReference type="ARBA" id="ARBA00023125"/>
    </source>
</evidence>
<protein>
    <recommendedName>
        <fullName evidence="11">Hairy</fullName>
    </recommendedName>
</protein>
<dbReference type="SUPFAM" id="SSF158457">
    <property type="entry name" value="Orange domain-like"/>
    <property type="match status" value="1"/>
</dbReference>
<dbReference type="EMBL" id="OU892277">
    <property type="protein sequence ID" value="CAG9760047.1"/>
    <property type="molecule type" value="Genomic_DNA"/>
</dbReference>
<feature type="compositionally biased region" description="Polar residues" evidence="6">
    <location>
        <begin position="48"/>
        <end position="66"/>
    </location>
</feature>
<keyword evidence="2" id="KW-0805">Transcription regulation</keyword>
<feature type="compositionally biased region" description="Low complexity" evidence="6">
    <location>
        <begin position="265"/>
        <end position="280"/>
    </location>
</feature>
<evidence type="ECO:0000256" key="6">
    <source>
        <dbReference type="SAM" id="MobiDB-lite"/>
    </source>
</evidence>
<reference evidence="9" key="1">
    <citation type="submission" date="2022-01" db="EMBL/GenBank/DDBJ databases">
        <authorList>
            <person name="King R."/>
        </authorList>
    </citation>
    <scope>NUCLEOTIDE SEQUENCE</scope>
</reference>
<evidence type="ECO:0000256" key="2">
    <source>
        <dbReference type="ARBA" id="ARBA00023015"/>
    </source>
</evidence>
<dbReference type="FunFam" id="4.10.280.10:FF:000009">
    <property type="entry name" value="Transcription factor HES-1"/>
    <property type="match status" value="1"/>
</dbReference>
<feature type="region of interest" description="Disordered" evidence="6">
    <location>
        <begin position="1"/>
        <end position="24"/>
    </location>
</feature>
<feature type="region of interest" description="Disordered" evidence="6">
    <location>
        <begin position="48"/>
        <end position="72"/>
    </location>
</feature>
<dbReference type="SMART" id="SM00511">
    <property type="entry name" value="ORANGE"/>
    <property type="match status" value="1"/>
</dbReference>
<keyword evidence="5" id="KW-0539">Nucleus</keyword>
<feature type="domain" description="BHLH" evidence="7">
    <location>
        <begin position="69"/>
        <end position="126"/>
    </location>
</feature>
<dbReference type="Gene3D" id="6.10.250.980">
    <property type="match status" value="1"/>
</dbReference>
<dbReference type="InterPro" id="IPR011598">
    <property type="entry name" value="bHLH_dom"/>
</dbReference>
<feature type="domain" description="Orange" evidence="8">
    <location>
        <begin position="145"/>
        <end position="174"/>
    </location>
</feature>
<evidence type="ECO:0000313" key="10">
    <source>
        <dbReference type="Proteomes" id="UP001152799"/>
    </source>
</evidence>
<dbReference type="SMART" id="SM00353">
    <property type="entry name" value="HLH"/>
    <property type="match status" value="1"/>
</dbReference>
<dbReference type="GO" id="GO:0005634">
    <property type="term" value="C:nucleus"/>
    <property type="evidence" value="ECO:0007669"/>
    <property type="project" value="UniProtKB-SubCell"/>
</dbReference>
<dbReference type="InterPro" id="IPR050370">
    <property type="entry name" value="HES_HEY"/>
</dbReference>
<keyword evidence="3" id="KW-0238">DNA-binding</keyword>
<dbReference type="CDD" id="cd18913">
    <property type="entry name" value="bHLH-O_hairy_like"/>
    <property type="match status" value="1"/>
</dbReference>
<dbReference type="PROSITE" id="PS50888">
    <property type="entry name" value="BHLH"/>
    <property type="match status" value="1"/>
</dbReference>
<evidence type="ECO:0000259" key="7">
    <source>
        <dbReference type="PROSITE" id="PS50888"/>
    </source>
</evidence>